<evidence type="ECO:0000256" key="4">
    <source>
        <dbReference type="ARBA" id="ARBA00022679"/>
    </source>
</evidence>
<evidence type="ECO:0000256" key="3">
    <source>
        <dbReference type="ARBA" id="ARBA00013152"/>
    </source>
</evidence>
<dbReference type="Gene3D" id="3.40.50.920">
    <property type="match status" value="1"/>
</dbReference>
<dbReference type="RefSeq" id="WP_039456878.1">
    <property type="nucleotide sequence ID" value="NZ_JSWE01000124.1"/>
</dbReference>
<dbReference type="Pfam" id="PF22613">
    <property type="entry name" value="Transketolase_C_1"/>
    <property type="match status" value="1"/>
</dbReference>
<feature type="binding site" evidence="14">
    <location>
        <position position="188"/>
    </location>
    <ligand>
        <name>Mg(2+)</name>
        <dbReference type="ChEBI" id="CHEBI:18420"/>
    </ligand>
</feature>
<dbReference type="CDD" id="cd02012">
    <property type="entry name" value="TPP_TK"/>
    <property type="match status" value="1"/>
</dbReference>
<comment type="catalytic activity">
    <reaction evidence="9 16">
        <text>D-sedoheptulose 7-phosphate + D-glyceraldehyde 3-phosphate = aldehydo-D-ribose 5-phosphate + D-xylulose 5-phosphate</text>
        <dbReference type="Rhea" id="RHEA:10508"/>
        <dbReference type="ChEBI" id="CHEBI:57483"/>
        <dbReference type="ChEBI" id="CHEBI:57737"/>
        <dbReference type="ChEBI" id="CHEBI:58273"/>
        <dbReference type="ChEBI" id="CHEBI:59776"/>
        <dbReference type="EC" id="2.2.1.1"/>
    </reaction>
</comment>
<dbReference type="SUPFAM" id="SSF52518">
    <property type="entry name" value="Thiamin diphosphate-binding fold (THDP-binding)"/>
    <property type="match status" value="2"/>
</dbReference>
<evidence type="ECO:0000256" key="9">
    <source>
        <dbReference type="ARBA" id="ARBA00049473"/>
    </source>
</evidence>
<proteinExistence type="inferred from homology"/>
<evidence type="ECO:0000256" key="6">
    <source>
        <dbReference type="ARBA" id="ARBA00022837"/>
    </source>
</evidence>
<dbReference type="GO" id="GO:0046872">
    <property type="term" value="F:metal ion binding"/>
    <property type="evidence" value="ECO:0007669"/>
    <property type="project" value="UniProtKB-KW"/>
</dbReference>
<dbReference type="AlphaFoldDB" id="A0A0C1MS72"/>
<keyword evidence="5 14" id="KW-0479">Metal-binding</keyword>
<dbReference type="GO" id="GO:0004802">
    <property type="term" value="F:transketolase activity"/>
    <property type="evidence" value="ECO:0007669"/>
    <property type="project" value="UniProtKB-UniRule"/>
</dbReference>
<dbReference type="EMBL" id="JSWE01000124">
    <property type="protein sequence ID" value="KIE04917.1"/>
    <property type="molecule type" value="Genomic_DNA"/>
</dbReference>
<evidence type="ECO:0000256" key="13">
    <source>
        <dbReference type="PIRSR" id="PIRSR605478-3"/>
    </source>
</evidence>
<feature type="binding site" evidence="12">
    <location>
        <position position="470"/>
    </location>
    <ligand>
        <name>substrate</name>
    </ligand>
</feature>
<dbReference type="Proteomes" id="UP000031258">
    <property type="component" value="Unassembled WGS sequence"/>
</dbReference>
<feature type="site" description="Important for catalytic activity" evidence="15">
    <location>
        <position position="29"/>
    </location>
</feature>
<dbReference type="InterPro" id="IPR020826">
    <property type="entry name" value="Transketolase_BS"/>
</dbReference>
<comment type="function">
    <text evidence="16">Catalyzes the transfer of a two-carbon ketol group from a ketose donor to an aldose acceptor, via a covalent intermediate with the cofactor thiamine pyrophosphate.</text>
</comment>
<evidence type="ECO:0000256" key="16">
    <source>
        <dbReference type="RuleBase" id="RU004996"/>
    </source>
</evidence>
<dbReference type="InterPro" id="IPR009014">
    <property type="entry name" value="Transketo_C/PFOR_II"/>
</dbReference>
<dbReference type="Gene3D" id="3.40.50.970">
    <property type="match status" value="2"/>
</dbReference>
<feature type="binding site" evidence="12">
    <location>
        <position position="458"/>
    </location>
    <ligand>
        <name>substrate</name>
    </ligand>
</feature>
<keyword evidence="7 14" id="KW-0460">Magnesium</keyword>
<dbReference type="EC" id="2.2.1.1" evidence="3 10"/>
<feature type="binding site" evidence="13">
    <location>
        <position position="69"/>
    </location>
    <ligand>
        <name>thiamine diphosphate</name>
        <dbReference type="ChEBI" id="CHEBI:58937"/>
    </ligand>
</feature>
<comment type="caution">
    <text evidence="18">The sequence shown here is derived from an EMBL/GenBank/DDBJ whole genome shotgun (WGS) entry which is preliminary data.</text>
</comment>
<feature type="binding site" evidence="13">
    <location>
        <position position="434"/>
    </location>
    <ligand>
        <name>thiamine diphosphate</name>
        <dbReference type="ChEBI" id="CHEBI:58937"/>
    </ligand>
</feature>
<dbReference type="PATRIC" id="fig|86105.3.peg.1081"/>
<protein>
    <recommendedName>
        <fullName evidence="3 10">Transketolase</fullName>
        <ecNumber evidence="3 10">2.2.1.1</ecNumber>
    </recommendedName>
</protein>
<dbReference type="PANTHER" id="PTHR43522">
    <property type="entry name" value="TRANSKETOLASE"/>
    <property type="match status" value="1"/>
</dbReference>
<feature type="binding site" evidence="13">
    <location>
        <begin position="118"/>
        <end position="120"/>
    </location>
    <ligand>
        <name>thiamine diphosphate</name>
        <dbReference type="ChEBI" id="CHEBI:58937"/>
    </ligand>
</feature>
<feature type="binding site" evidence="12">
    <location>
        <position position="466"/>
    </location>
    <ligand>
        <name>substrate</name>
    </ligand>
</feature>
<reference evidence="18 19" key="1">
    <citation type="submission" date="2014-11" db="EMBL/GenBank/DDBJ databases">
        <title>A Rickettsiales Symbiont of Amoebae With Ancient Features.</title>
        <authorList>
            <person name="Schulz F."/>
            <person name="Martijn J."/>
            <person name="Wascher F."/>
            <person name="Kostanjsek R."/>
            <person name="Ettema T.J."/>
            <person name="Horn M."/>
        </authorList>
    </citation>
    <scope>NUCLEOTIDE SEQUENCE [LARGE SCALE GENOMIC DNA]</scope>
    <source>
        <strain evidence="18 19">UWC36</strain>
    </source>
</reference>
<keyword evidence="6 16" id="KW-0106">Calcium</keyword>
<comment type="similarity">
    <text evidence="1 16">Belongs to the transketolase family.</text>
</comment>
<dbReference type="InterPro" id="IPR033247">
    <property type="entry name" value="Transketolase_fam"/>
</dbReference>
<dbReference type="SUPFAM" id="SSF52922">
    <property type="entry name" value="TK C-terminal domain-like"/>
    <property type="match status" value="1"/>
</dbReference>
<comment type="cofactor">
    <cofactor evidence="14">
        <name>Mg(2+)</name>
        <dbReference type="ChEBI" id="CHEBI:18420"/>
    </cofactor>
    <text evidence="14">Binds 1 Mg(2+) ion per subunit. Can also utilize other divalent metal cations, such as Ca(2+), Mn(2+) and Co(2+).</text>
</comment>
<dbReference type="PANTHER" id="PTHR43522:SF2">
    <property type="entry name" value="TRANSKETOLASE 1-RELATED"/>
    <property type="match status" value="1"/>
</dbReference>
<comment type="cofactor">
    <cofactor evidence="13">
        <name>thiamine diphosphate</name>
        <dbReference type="ChEBI" id="CHEBI:58937"/>
    </cofactor>
    <text evidence="13">Binds 1 thiamine pyrophosphate per subunit. During the reaction, the substrate forms a covalent intermediate with the cofactor.</text>
</comment>
<dbReference type="SMART" id="SM00861">
    <property type="entry name" value="Transket_pyr"/>
    <property type="match status" value="1"/>
</dbReference>
<comment type="subunit">
    <text evidence="2 16">Homodimer.</text>
</comment>
<feature type="active site" description="Proton donor" evidence="11">
    <location>
        <position position="408"/>
    </location>
</feature>
<feature type="binding site" evidence="12">
    <location>
        <position position="354"/>
    </location>
    <ligand>
        <name>substrate</name>
    </ligand>
</feature>
<feature type="binding site" evidence="13">
    <location>
        <position position="157"/>
    </location>
    <ligand>
        <name>thiamine diphosphate</name>
        <dbReference type="ChEBI" id="CHEBI:58937"/>
    </ligand>
</feature>
<evidence type="ECO:0000256" key="5">
    <source>
        <dbReference type="ARBA" id="ARBA00022723"/>
    </source>
</evidence>
<dbReference type="CDD" id="cd07033">
    <property type="entry name" value="TPP_PYR_DXS_TK_like"/>
    <property type="match status" value="1"/>
</dbReference>
<feature type="domain" description="Transketolase-like pyrimidine-binding" evidence="17">
    <location>
        <begin position="351"/>
        <end position="522"/>
    </location>
</feature>
<feature type="binding site" evidence="12">
    <location>
        <position position="260"/>
    </location>
    <ligand>
        <name>substrate</name>
    </ligand>
</feature>
<feature type="binding site" evidence="13">
    <location>
        <position position="260"/>
    </location>
    <ligand>
        <name>thiamine diphosphate</name>
        <dbReference type="ChEBI" id="CHEBI:58937"/>
    </ligand>
</feature>
<dbReference type="InterPro" id="IPR029061">
    <property type="entry name" value="THDP-binding"/>
</dbReference>
<dbReference type="Pfam" id="PF00456">
    <property type="entry name" value="Transketolase_N"/>
    <property type="match status" value="1"/>
</dbReference>
<dbReference type="FunFam" id="3.40.50.970:FF:000003">
    <property type="entry name" value="Transketolase"/>
    <property type="match status" value="1"/>
</dbReference>
<evidence type="ECO:0000256" key="2">
    <source>
        <dbReference type="ARBA" id="ARBA00011738"/>
    </source>
</evidence>
<evidence type="ECO:0000256" key="12">
    <source>
        <dbReference type="PIRSR" id="PIRSR605478-2"/>
    </source>
</evidence>
<sequence length="661" mass="73356">MGFSLGDFNLSLAIRFLSMDMVENAKSGHPGMPMGMADVATVLYKYFLKFNPQAPDWADRDRFILSAGHGSALLYSLLYLTGYEDIDINQLKSFRKLGSKTAGHPEYHLAKGIETSTGPLGQGLANGVGMALAERMLNAEFGDELVNHKTYIIVSDGCLAEGISQEAISIAGHLRLKNLIILFDDNGITIDGPINLSTSDNHLKRFEASNWNVKQIDGHDYNQIRQALEVAQTSDKPMFIACKTKIGFGSPTKEGKSSAHGSPLGREEIVKIREKFNWQSPPFVIPKEILNEWRSIAARNLDEYNRWNKEFNNSNKKDKLKSYLSGEIPLSFKQGSESLKRKLCIEANTDEPSRKSSERIVELMAEHIENIRGGSADLTPSNNTKARNQNPITPGDYSGRYIHYGIREHAMAAMMNGIVLHGGFIPYGGTFLAFSDYCRPAIRLSALMALRVIYVMTHDSIGLGEDGPTHQPVEHLAALRAIPNLLVFRPCDVIETLECWDIALNQQGTPSVLALSRQNLPQLRKEYFKENHSALGAYIIKKEEKELKVTIFASGSEVSLALVVAEKLEEAGSGARVISVPCMDLFKMQDKEYQVSLTCNNSLKVAIEAGVEQGWERLIGAHGIFIGMESFGESGTASELFKYFGFDPENIFKKITPYLKK</sequence>
<accession>A0A0C1MS72</accession>
<dbReference type="InterPro" id="IPR055152">
    <property type="entry name" value="Transketolase-like_C_2"/>
</dbReference>
<feature type="binding site" evidence="12">
    <location>
        <position position="29"/>
    </location>
    <ligand>
        <name>substrate</name>
    </ligand>
</feature>
<evidence type="ECO:0000256" key="8">
    <source>
        <dbReference type="ARBA" id="ARBA00023052"/>
    </source>
</evidence>
<dbReference type="InterPro" id="IPR049557">
    <property type="entry name" value="Transketolase_CS"/>
</dbReference>
<evidence type="ECO:0000256" key="10">
    <source>
        <dbReference type="NCBIfam" id="TIGR00232"/>
    </source>
</evidence>
<dbReference type="OrthoDB" id="8732661at2"/>
<dbReference type="InterPro" id="IPR005478">
    <property type="entry name" value="Transketolase_bac-like"/>
</dbReference>
<feature type="binding site" evidence="14">
    <location>
        <position position="156"/>
    </location>
    <ligand>
        <name>Mg(2+)</name>
        <dbReference type="ChEBI" id="CHEBI:18420"/>
    </ligand>
</feature>
<dbReference type="InterPro" id="IPR005475">
    <property type="entry name" value="Transketolase-like_Pyr-bd"/>
</dbReference>
<evidence type="ECO:0000256" key="1">
    <source>
        <dbReference type="ARBA" id="ARBA00007131"/>
    </source>
</evidence>
<dbReference type="GO" id="GO:0005829">
    <property type="term" value="C:cytosol"/>
    <property type="evidence" value="ECO:0007669"/>
    <property type="project" value="TreeGrafter"/>
</dbReference>
<organism evidence="18 19">
    <name type="scientific">Candidatus Jidaibacter acanthamoebae</name>
    <dbReference type="NCBI Taxonomy" id="86105"/>
    <lineage>
        <taxon>Bacteria</taxon>
        <taxon>Pseudomonadati</taxon>
        <taxon>Pseudomonadota</taxon>
        <taxon>Alphaproteobacteria</taxon>
        <taxon>Rickettsiales</taxon>
        <taxon>Candidatus Midichloriaceae</taxon>
        <taxon>Candidatus Jidaibacter</taxon>
    </lineage>
</organism>
<evidence type="ECO:0000259" key="17">
    <source>
        <dbReference type="SMART" id="SM00861"/>
    </source>
</evidence>
<feature type="binding site" evidence="12">
    <location>
        <position position="517"/>
    </location>
    <ligand>
        <name>substrate</name>
    </ligand>
</feature>
<evidence type="ECO:0000256" key="15">
    <source>
        <dbReference type="PIRSR" id="PIRSR605478-5"/>
    </source>
</evidence>
<evidence type="ECO:0000313" key="19">
    <source>
        <dbReference type="Proteomes" id="UP000031258"/>
    </source>
</evidence>
<dbReference type="STRING" id="86105.NF27_EY00130"/>
<gene>
    <name evidence="18" type="primary">cbbT_2</name>
    <name evidence="18" type="ORF">NF27_EY00130</name>
</gene>
<evidence type="ECO:0000256" key="7">
    <source>
        <dbReference type="ARBA" id="ARBA00022842"/>
    </source>
</evidence>
<dbReference type="GO" id="GO:0006098">
    <property type="term" value="P:pentose-phosphate shunt"/>
    <property type="evidence" value="ECO:0007669"/>
    <property type="project" value="TreeGrafter"/>
</dbReference>
<dbReference type="InterPro" id="IPR005474">
    <property type="entry name" value="Transketolase_N"/>
</dbReference>
<evidence type="ECO:0000313" key="18">
    <source>
        <dbReference type="EMBL" id="KIE04917.1"/>
    </source>
</evidence>
<feature type="binding site" evidence="12">
    <location>
        <position position="381"/>
    </location>
    <ligand>
        <name>substrate</name>
    </ligand>
</feature>
<feature type="binding site" evidence="13">
    <location>
        <position position="186"/>
    </location>
    <ligand>
        <name>thiamine diphosphate</name>
        <dbReference type="ChEBI" id="CHEBI:58937"/>
    </ligand>
</feature>
<dbReference type="Pfam" id="PF02779">
    <property type="entry name" value="Transket_pyr"/>
    <property type="match status" value="1"/>
</dbReference>
<feature type="site" description="Important for catalytic activity" evidence="15">
    <location>
        <position position="260"/>
    </location>
</feature>
<evidence type="ECO:0000256" key="14">
    <source>
        <dbReference type="PIRSR" id="PIRSR605478-4"/>
    </source>
</evidence>
<dbReference type="NCBIfam" id="TIGR00232">
    <property type="entry name" value="tktlase_bact"/>
    <property type="match status" value="1"/>
</dbReference>
<keyword evidence="8 13" id="KW-0786">Thiamine pyrophosphate</keyword>
<keyword evidence="19" id="KW-1185">Reference proteome</keyword>
<dbReference type="PROSITE" id="PS00801">
    <property type="entry name" value="TRANSKETOLASE_1"/>
    <property type="match status" value="1"/>
</dbReference>
<dbReference type="FunFam" id="3.40.50.970:FF:000004">
    <property type="entry name" value="Transketolase"/>
    <property type="match status" value="1"/>
</dbReference>
<evidence type="ECO:0000256" key="11">
    <source>
        <dbReference type="PIRSR" id="PIRSR605478-1"/>
    </source>
</evidence>
<dbReference type="PROSITE" id="PS00802">
    <property type="entry name" value="TRANSKETOLASE_2"/>
    <property type="match status" value="1"/>
</dbReference>
<name>A0A0C1MS72_9RICK</name>
<feature type="binding site" evidence="14">
    <location>
        <position position="186"/>
    </location>
    <ligand>
        <name>Mg(2+)</name>
        <dbReference type="ChEBI" id="CHEBI:18420"/>
    </ligand>
</feature>
<comment type="cofactor">
    <cofactor evidence="16">
        <name>Mg(2+)</name>
        <dbReference type="ChEBI" id="CHEBI:18420"/>
    </cofactor>
    <cofactor evidence="16">
        <name>Ca(2+)</name>
        <dbReference type="ChEBI" id="CHEBI:29108"/>
    </cofactor>
    <cofactor evidence="16">
        <name>Mn(2+)</name>
        <dbReference type="ChEBI" id="CHEBI:29035"/>
    </cofactor>
    <cofactor evidence="16">
        <name>Co(2+)</name>
        <dbReference type="ChEBI" id="CHEBI:48828"/>
    </cofactor>
    <text evidence="16">Binds 1 Mg(2+) ion per subunit. Can also utilize other divalent metal cations, such as Ca(2+), Mn(2+) and Co(2+).</text>
</comment>
<keyword evidence="4 16" id="KW-0808">Transferase</keyword>